<comment type="caution">
    <text evidence="1">The sequence shown here is derived from an EMBL/GenBank/DDBJ whole genome shotgun (WGS) entry which is preliminary data.</text>
</comment>
<dbReference type="Proteomes" id="UP000242861">
    <property type="component" value="Unassembled WGS sequence"/>
</dbReference>
<dbReference type="EMBL" id="PIYS01000034">
    <property type="protein sequence ID" value="PKF69828.1"/>
    <property type="molecule type" value="Genomic_DNA"/>
</dbReference>
<accession>A0A2I0CKZ9</accession>
<dbReference type="AlphaFoldDB" id="A0A2I0CKZ9"/>
<evidence type="ECO:0000313" key="1">
    <source>
        <dbReference type="EMBL" id="PKF69828.1"/>
    </source>
</evidence>
<organism evidence="1 2">
    <name type="scientific">Pseudomonas fluvialis</name>
    <dbReference type="NCBI Taxonomy" id="1793966"/>
    <lineage>
        <taxon>Bacteria</taxon>
        <taxon>Pseudomonadati</taxon>
        <taxon>Pseudomonadota</taxon>
        <taxon>Gammaproteobacteria</taxon>
        <taxon>Pseudomonadales</taxon>
        <taxon>Pseudomonadaceae</taxon>
        <taxon>Pseudomonas</taxon>
    </lineage>
</organism>
<gene>
    <name evidence="1" type="ORF">CW360_16340</name>
</gene>
<proteinExistence type="predicted"/>
<sequence>MIRVRGHIGAWPVDLTLELDEQDWAALSAQCAAQPVARTPAPPGRTGEGNAWLQQAQELLCAAGELDAPQLLAELVGLTGSAQAGKRLLVQLRHCPQVRVESLGDTARYCWLG</sequence>
<protein>
    <submittedName>
        <fullName evidence="1">Uncharacterized protein</fullName>
    </submittedName>
</protein>
<evidence type="ECO:0000313" key="2">
    <source>
        <dbReference type="Proteomes" id="UP000242861"/>
    </source>
</evidence>
<dbReference type="RefSeq" id="WP_101194412.1">
    <property type="nucleotide sequence ID" value="NZ_PIYS01000034.1"/>
</dbReference>
<name>A0A2I0CKZ9_9PSED</name>
<reference evidence="2" key="1">
    <citation type="submission" date="2017-12" db="EMBL/GenBank/DDBJ databases">
        <authorList>
            <person name="Yu X.-Y."/>
        </authorList>
    </citation>
    <scope>NUCLEOTIDE SEQUENCE [LARGE SCALE GENOMIC DNA]</scope>
    <source>
        <strain evidence="2">ZYSR67-Z</strain>
    </source>
</reference>